<keyword evidence="1" id="KW-0812">Transmembrane</keyword>
<protein>
    <submittedName>
        <fullName evidence="2">Permease</fullName>
    </submittedName>
</protein>
<feature type="transmembrane region" description="Helical" evidence="1">
    <location>
        <begin position="95"/>
        <end position="115"/>
    </location>
</feature>
<keyword evidence="1" id="KW-0472">Membrane</keyword>
<evidence type="ECO:0000256" key="1">
    <source>
        <dbReference type="SAM" id="Phobius"/>
    </source>
</evidence>
<gene>
    <name evidence="2" type="ORF">HRJ53_26340</name>
</gene>
<dbReference type="Proteomes" id="UP000567293">
    <property type="component" value="Unassembled WGS sequence"/>
</dbReference>
<accession>A0A7V8NW70</accession>
<sequence length="116" mass="13177">MMESVRTLVVRFLALFRRRQLEGDLDAELRSHLEMAVERSLAQGMDREQACRQALLDFGGLEQTRQIYRDRLGLPFLDTLLQDLRLALRMLRKSPGFTSVALLTLALGIGANTAIF</sequence>
<dbReference type="InterPro" id="IPR047928">
    <property type="entry name" value="Perm_prefix_1"/>
</dbReference>
<proteinExistence type="predicted"/>
<reference evidence="2" key="1">
    <citation type="submission" date="2020-06" db="EMBL/GenBank/DDBJ databases">
        <title>Legume-microbial interactions unlock mineral nutrients during tropical forest succession.</title>
        <authorList>
            <person name="Epihov D.Z."/>
        </authorList>
    </citation>
    <scope>NUCLEOTIDE SEQUENCE [LARGE SCALE GENOMIC DNA]</scope>
    <source>
        <strain evidence="2">Pan2503</strain>
    </source>
</reference>
<feature type="non-terminal residue" evidence="2">
    <location>
        <position position="116"/>
    </location>
</feature>
<comment type="caution">
    <text evidence="2">The sequence shown here is derived from an EMBL/GenBank/DDBJ whole genome shotgun (WGS) entry which is preliminary data.</text>
</comment>
<evidence type="ECO:0000313" key="3">
    <source>
        <dbReference type="Proteomes" id="UP000567293"/>
    </source>
</evidence>
<keyword evidence="1" id="KW-1133">Transmembrane helix</keyword>
<dbReference type="NCBIfam" id="NF038403">
    <property type="entry name" value="perm_prefix_1"/>
    <property type="match status" value="1"/>
</dbReference>
<evidence type="ECO:0000313" key="2">
    <source>
        <dbReference type="EMBL" id="MBA0088521.1"/>
    </source>
</evidence>
<keyword evidence="3" id="KW-1185">Reference proteome</keyword>
<dbReference type="EMBL" id="JACDQQ010002538">
    <property type="protein sequence ID" value="MBA0088521.1"/>
    <property type="molecule type" value="Genomic_DNA"/>
</dbReference>
<name>A0A7V8NW70_9BACT</name>
<organism evidence="2 3">
    <name type="scientific">Candidatus Acidiferrum panamense</name>
    <dbReference type="NCBI Taxonomy" id="2741543"/>
    <lineage>
        <taxon>Bacteria</taxon>
        <taxon>Pseudomonadati</taxon>
        <taxon>Acidobacteriota</taxon>
        <taxon>Terriglobia</taxon>
        <taxon>Candidatus Acidiferrales</taxon>
        <taxon>Candidatus Acidiferrum</taxon>
    </lineage>
</organism>
<dbReference type="AlphaFoldDB" id="A0A7V8NW70"/>